<dbReference type="EMBL" id="KK107132">
    <property type="protein sequence ID" value="EZA58147.1"/>
    <property type="molecule type" value="Genomic_DNA"/>
</dbReference>
<protein>
    <submittedName>
        <fullName evidence="1">Uncharacterized protein</fullName>
    </submittedName>
</protein>
<dbReference type="AlphaFoldDB" id="A0A026WQ38"/>
<evidence type="ECO:0000313" key="1">
    <source>
        <dbReference type="EMBL" id="EZA58147.1"/>
    </source>
</evidence>
<sequence length="151" mass="17130">MEQTSFAIPEPILMQLKILGATQTTTRQHIYPQFPTIPTAFWMYGPLDERTHNLYEEIPCLGELSEAVRHAISNEPPGRYNSALITGLLIVDVNTTPREIIMAIPYMDPIITETIQTIINAMVNPIDIIVNHLIVYTRVTYSRLHDSSLPK</sequence>
<proteinExistence type="predicted"/>
<reference evidence="1 2" key="1">
    <citation type="journal article" date="2014" name="Curr. Biol.">
        <title>The genome of the clonal raider ant Cerapachys biroi.</title>
        <authorList>
            <person name="Oxley P.R."/>
            <person name="Ji L."/>
            <person name="Fetter-Pruneda I."/>
            <person name="McKenzie S.K."/>
            <person name="Li C."/>
            <person name="Hu H."/>
            <person name="Zhang G."/>
            <person name="Kronauer D.J."/>
        </authorList>
    </citation>
    <scope>NUCLEOTIDE SEQUENCE [LARGE SCALE GENOMIC DNA]</scope>
</reference>
<name>A0A026WQ38_OOCBI</name>
<gene>
    <name evidence="1" type="ORF">X777_01875</name>
</gene>
<accession>A0A026WQ38</accession>
<keyword evidence="2" id="KW-1185">Reference proteome</keyword>
<evidence type="ECO:0000313" key="2">
    <source>
        <dbReference type="Proteomes" id="UP000053097"/>
    </source>
</evidence>
<dbReference type="Proteomes" id="UP000053097">
    <property type="component" value="Unassembled WGS sequence"/>
</dbReference>
<organism evidence="1 2">
    <name type="scientific">Ooceraea biroi</name>
    <name type="common">Clonal raider ant</name>
    <name type="synonym">Cerapachys biroi</name>
    <dbReference type="NCBI Taxonomy" id="2015173"/>
    <lineage>
        <taxon>Eukaryota</taxon>
        <taxon>Metazoa</taxon>
        <taxon>Ecdysozoa</taxon>
        <taxon>Arthropoda</taxon>
        <taxon>Hexapoda</taxon>
        <taxon>Insecta</taxon>
        <taxon>Pterygota</taxon>
        <taxon>Neoptera</taxon>
        <taxon>Endopterygota</taxon>
        <taxon>Hymenoptera</taxon>
        <taxon>Apocrita</taxon>
        <taxon>Aculeata</taxon>
        <taxon>Formicoidea</taxon>
        <taxon>Formicidae</taxon>
        <taxon>Dorylinae</taxon>
        <taxon>Ooceraea</taxon>
    </lineage>
</organism>